<gene>
    <name evidence="1" type="ORF">HK23_06075</name>
</gene>
<comment type="caution">
    <text evidence="1">The sequence shown here is derived from an EMBL/GenBank/DDBJ whole genome shotgun (WGS) entry which is preliminary data.</text>
</comment>
<dbReference type="AlphaFoldDB" id="A0A1Y3G4S2"/>
<accession>A0A1Y3G4S2</accession>
<protein>
    <submittedName>
        <fullName evidence="1">Uncharacterized protein</fullName>
    </submittedName>
</protein>
<name>A0A1Y3G4S2_9PROT</name>
<evidence type="ECO:0000313" key="1">
    <source>
        <dbReference type="EMBL" id="OUJ05338.1"/>
    </source>
</evidence>
<reference evidence="2" key="1">
    <citation type="submission" date="2014-06" db="EMBL/GenBank/DDBJ databases">
        <authorList>
            <person name="Winans N.J."/>
            <person name="Newell P.D."/>
            <person name="Douglas A.E."/>
        </authorList>
    </citation>
    <scope>NUCLEOTIDE SEQUENCE [LARGE SCALE GENOMIC DNA]</scope>
    <source>
        <strain evidence="2">DsW_057</strain>
    </source>
</reference>
<evidence type="ECO:0000313" key="2">
    <source>
        <dbReference type="Proteomes" id="UP000242683"/>
    </source>
</evidence>
<dbReference type="EMBL" id="JOPG01000020">
    <property type="protein sequence ID" value="OUJ05338.1"/>
    <property type="molecule type" value="Genomic_DNA"/>
</dbReference>
<organism evidence="1 2">
    <name type="scientific">Acetobacter malorum</name>
    <dbReference type="NCBI Taxonomy" id="178901"/>
    <lineage>
        <taxon>Bacteria</taxon>
        <taxon>Pseudomonadati</taxon>
        <taxon>Pseudomonadota</taxon>
        <taxon>Alphaproteobacteria</taxon>
        <taxon>Acetobacterales</taxon>
        <taxon>Acetobacteraceae</taxon>
        <taxon>Acetobacter</taxon>
    </lineage>
</organism>
<sequence>MSDLMGESVSDALVSDWEIKDGAVVGKFQEDDGSYTLECSFKNGKSGIKKILYTEELQGPVKAPGGDTAIYANEHPILFSFKAKALAIKLKSILPEDVYKEARSIAFETNDAFFSPSHGVVSAKAFKKHDSGEWISIAIDHAGKISAAFSWGDNKGTYYGSPDELTKFAL</sequence>
<dbReference type="Proteomes" id="UP000242683">
    <property type="component" value="Unassembled WGS sequence"/>
</dbReference>
<proteinExistence type="predicted"/>